<dbReference type="InParanoid" id="A7SBL9"/>
<feature type="region of interest" description="Disordered" evidence="1">
    <location>
        <begin position="644"/>
        <end position="666"/>
    </location>
</feature>
<protein>
    <recommendedName>
        <fullName evidence="5">C3H1-type domain-containing protein</fullName>
    </recommendedName>
</protein>
<proteinExistence type="predicted"/>
<name>A7SBL9_NEMVE</name>
<dbReference type="OMA" id="LIAYRYR"/>
<feature type="transmembrane region" description="Helical" evidence="2">
    <location>
        <begin position="186"/>
        <end position="207"/>
    </location>
</feature>
<dbReference type="HOGENOM" id="CLU_412401_0_0_1"/>
<keyword evidence="2" id="KW-1133">Transmembrane helix</keyword>
<dbReference type="InterPro" id="IPR051712">
    <property type="entry name" value="ARTD-AVP"/>
</dbReference>
<evidence type="ECO:0000313" key="4">
    <source>
        <dbReference type="Proteomes" id="UP000001593"/>
    </source>
</evidence>
<dbReference type="EMBL" id="DS469617">
    <property type="protein sequence ID" value="EDO38893.1"/>
    <property type="molecule type" value="Genomic_DNA"/>
</dbReference>
<dbReference type="AlphaFoldDB" id="A7SBL9"/>
<feature type="transmembrane region" description="Helical" evidence="2">
    <location>
        <begin position="284"/>
        <end position="314"/>
    </location>
</feature>
<feature type="transmembrane region" description="Helical" evidence="2">
    <location>
        <begin position="150"/>
        <end position="180"/>
    </location>
</feature>
<organism evidence="3 4">
    <name type="scientific">Nematostella vectensis</name>
    <name type="common">Starlet sea anemone</name>
    <dbReference type="NCBI Taxonomy" id="45351"/>
    <lineage>
        <taxon>Eukaryota</taxon>
        <taxon>Metazoa</taxon>
        <taxon>Cnidaria</taxon>
        <taxon>Anthozoa</taxon>
        <taxon>Hexacorallia</taxon>
        <taxon>Actiniaria</taxon>
        <taxon>Edwardsiidae</taxon>
        <taxon>Nematostella</taxon>
    </lineage>
</organism>
<feature type="transmembrane region" description="Helical" evidence="2">
    <location>
        <begin position="219"/>
        <end position="238"/>
    </location>
</feature>
<keyword evidence="2" id="KW-0472">Membrane</keyword>
<feature type="transmembrane region" description="Helical" evidence="2">
    <location>
        <begin position="244"/>
        <end position="264"/>
    </location>
</feature>
<dbReference type="PANTHER" id="PTHR45740">
    <property type="entry name" value="POLY [ADP-RIBOSE] POLYMERASE"/>
    <property type="match status" value="1"/>
</dbReference>
<keyword evidence="2" id="KW-0812">Transmembrane</keyword>
<evidence type="ECO:0000313" key="3">
    <source>
        <dbReference type="EMBL" id="EDO38893.1"/>
    </source>
</evidence>
<evidence type="ECO:0000256" key="1">
    <source>
        <dbReference type="SAM" id="MobiDB-lite"/>
    </source>
</evidence>
<sequence length="666" mass="76944">MVADVDAKGHSDKAKPCFLYQVVAVFRDKWNTVLTRVSTILTKISVMLAPLLNFLIAIYTSIVWVFTTLRNSWNTLVRAIRAVIYFDYKAFFVVYLRKPIEYYDFFKAELHQRLRVPVENQISELKSQVNIQLREIRIYARGFCELCRRLFLLLCDLVPGGRVTVTASLVVLALLTAYHLYYYSKLVLQLLDILMSIVWFVMSPVILTLKDLWSVVYKILAVLGTLLVNFMSIILRFLTAGIGYLLRIVGILLSFLIRSIMWFLELKYVQLVWKSVLRSTVKFLEILVVVVIPFVTLLLVDVSAFLANVSLYFYDKFASVSVLETHSIADPLSNSRVCAMCLTLYCVLWAYRWRNKFPNAYCTDLDAYDNGRQMHYVKSHKTGGYTRDAGKEGNREGINIKFNSQAHICAAFIKGDCTHGHHCDNHHCPLAYHWQFRAPLEGWKSLSAHDNDILEKLYCDVSNDVVTTSDISPDLSSSVSFMRHRQSSSSDESHVRIEFEDMRIEINRYRTDIRRLSTPSYAKKKGAEPLSTRWVWYRAGAKDGCWEKYGQASTDSTDTIPMEQDSKGLTPPLPSKYMTWLHTSPHPHVPNWAHRAQGVDGDVGVKQERLESAFCRRESSYNFKSPEGDTTRVYFCMKPMYERNMSPRQSGQRRTVRRRPEYRPSF</sequence>
<reference evidence="3 4" key="1">
    <citation type="journal article" date="2007" name="Science">
        <title>Sea anemone genome reveals ancestral eumetazoan gene repertoire and genomic organization.</title>
        <authorList>
            <person name="Putnam N.H."/>
            <person name="Srivastava M."/>
            <person name="Hellsten U."/>
            <person name="Dirks B."/>
            <person name="Chapman J."/>
            <person name="Salamov A."/>
            <person name="Terry A."/>
            <person name="Shapiro H."/>
            <person name="Lindquist E."/>
            <person name="Kapitonov V.V."/>
            <person name="Jurka J."/>
            <person name="Genikhovich G."/>
            <person name="Grigoriev I.V."/>
            <person name="Lucas S.M."/>
            <person name="Steele R.E."/>
            <person name="Finnerty J.R."/>
            <person name="Technau U."/>
            <person name="Martindale M.Q."/>
            <person name="Rokhsar D.S."/>
        </authorList>
    </citation>
    <scope>NUCLEOTIDE SEQUENCE [LARGE SCALE GENOMIC DNA]</scope>
    <source>
        <strain evidence="4">CH2 X CH6</strain>
    </source>
</reference>
<accession>A7SBL9</accession>
<dbReference type="PANTHER" id="PTHR45740:SF2">
    <property type="entry name" value="POLY [ADP-RIBOSE] POLYMERASE"/>
    <property type="match status" value="1"/>
</dbReference>
<evidence type="ECO:0008006" key="5">
    <source>
        <dbReference type="Google" id="ProtNLM"/>
    </source>
</evidence>
<dbReference type="Proteomes" id="UP000001593">
    <property type="component" value="Unassembled WGS sequence"/>
</dbReference>
<evidence type="ECO:0000256" key="2">
    <source>
        <dbReference type="SAM" id="Phobius"/>
    </source>
</evidence>
<gene>
    <name evidence="3" type="ORF">NEMVEDRAFT_v1g209756</name>
</gene>
<feature type="transmembrane region" description="Helical" evidence="2">
    <location>
        <begin position="46"/>
        <end position="67"/>
    </location>
</feature>
<keyword evidence="4" id="KW-1185">Reference proteome</keyword>